<evidence type="ECO:0000259" key="1">
    <source>
        <dbReference type="Pfam" id="PF15072"/>
    </source>
</evidence>
<dbReference type="PANTHER" id="PTHR14523:SF1">
    <property type="entry name" value="HOMOLOGOUS RECOMBINATION OB-FOLD PROTEIN"/>
    <property type="match status" value="1"/>
</dbReference>
<dbReference type="RefSeq" id="XP_025415449.1">
    <property type="nucleotide sequence ID" value="XM_025559664.1"/>
</dbReference>
<dbReference type="Proteomes" id="UP000694846">
    <property type="component" value="Unplaced"/>
</dbReference>
<protein>
    <submittedName>
        <fullName evidence="4 5">Uncharacterized protein LOC112687107 isoform X1</fullName>
    </submittedName>
</protein>
<accession>A0A2S2QKM0</accession>
<dbReference type="AlphaFoldDB" id="A0A2S2QKM0"/>
<dbReference type="Pfam" id="PF15072">
    <property type="entry name" value="HROB"/>
    <property type="match status" value="1"/>
</dbReference>
<evidence type="ECO:0000313" key="3">
    <source>
        <dbReference type="Proteomes" id="UP000694846"/>
    </source>
</evidence>
<dbReference type="RefSeq" id="XP_025415448.1">
    <property type="nucleotide sequence ID" value="XM_025559663.1"/>
</dbReference>
<evidence type="ECO:0000313" key="2">
    <source>
        <dbReference type="EMBL" id="MBY78305.1"/>
    </source>
</evidence>
<gene>
    <name evidence="2" type="primary">CQ053_1</name>
    <name evidence="4 5" type="synonym">LOC112687107</name>
    <name evidence="2" type="ORF">g.86350</name>
</gene>
<sequence length="539" mass="61157">MFELEDFDLDDEVFLNTQMPTINKSPIKTSKSTDIPMSFEDNNESFLNVSNSVFESSTLQNIELSNESSTEQNKNKSYLSNEVTQNMFMIEQESNTTKPLDECQSSNNKLDFDDGFDSDDEAFFNTPNILNEIENSLKTNDYSAELNVNSSHNESETSLKCENDKSISTISNIKSSNKTSNKGLLNTTITSIKTTIPKCASRKFPGPAGLLSENIDIYSEDPLHLESLDMSININENDKKEENLCTQANDSSFSSSPYQQFLSDFFTTDVDILLDKYNVAWIKQKLLPYTASGRFFTDKIPFFVSVIKEIDCLSPDPTVILADKTGYIRGTIHRAVWNQFSCQLKTGAVLVLSKVGISCQKIINSFTLNITSDHLIAIYSFSIEDSDEVIVTRTTELRNEDIVNEAIRHNICNVENLNKNPHSEIRSRMNALNNLKLHNISLEHDLQQLNTNYQTSNNTKNTSNQWTPIKNVFKPKTPVAQKLFKNHSNNLLEEPPAKRTKKEQFIINTESNNSKNEMSIIQNIFDGINEDEMFNDFCC</sequence>
<dbReference type="GO" id="GO:0000725">
    <property type="term" value="P:recombinational repair"/>
    <property type="evidence" value="ECO:0007669"/>
    <property type="project" value="InterPro"/>
</dbReference>
<name>A0A2S2QKM0_9HEMI</name>
<dbReference type="OrthoDB" id="21443at2759"/>
<reference evidence="2" key="1">
    <citation type="submission" date="2018-04" db="EMBL/GenBank/DDBJ databases">
        <title>Transcriptome assembly of Sipha flava.</title>
        <authorList>
            <person name="Scully E.D."/>
            <person name="Geib S.M."/>
            <person name="Palmer N.A."/>
            <person name="Koch K."/>
            <person name="Bradshaw J."/>
            <person name="Heng-Moss T."/>
            <person name="Sarath G."/>
        </authorList>
    </citation>
    <scope>NUCLEOTIDE SEQUENCE</scope>
</reference>
<dbReference type="EMBL" id="GGMS01009102">
    <property type="protein sequence ID" value="MBY78305.1"/>
    <property type="molecule type" value="Transcribed_RNA"/>
</dbReference>
<organism evidence="2">
    <name type="scientific">Sipha flava</name>
    <name type="common">yellow sugarcane aphid</name>
    <dbReference type="NCBI Taxonomy" id="143950"/>
    <lineage>
        <taxon>Eukaryota</taxon>
        <taxon>Metazoa</taxon>
        <taxon>Ecdysozoa</taxon>
        <taxon>Arthropoda</taxon>
        <taxon>Hexapoda</taxon>
        <taxon>Insecta</taxon>
        <taxon>Pterygota</taxon>
        <taxon>Neoptera</taxon>
        <taxon>Paraneoptera</taxon>
        <taxon>Hemiptera</taxon>
        <taxon>Sternorrhyncha</taxon>
        <taxon>Aphidomorpha</taxon>
        <taxon>Aphidoidea</taxon>
        <taxon>Aphididae</taxon>
        <taxon>Sipha</taxon>
    </lineage>
</organism>
<keyword evidence="3" id="KW-1185">Reference proteome</keyword>
<dbReference type="InterPro" id="IPR058570">
    <property type="entry name" value="HROB_OB"/>
</dbReference>
<reference evidence="4 5" key="2">
    <citation type="submission" date="2025-04" db="UniProtKB">
        <authorList>
            <consortium name="RefSeq"/>
        </authorList>
    </citation>
    <scope>IDENTIFICATION</scope>
    <source>
        <tissue evidence="4 5">Whole body</tissue>
    </source>
</reference>
<evidence type="ECO:0000313" key="5">
    <source>
        <dbReference type="RefSeq" id="XP_025415449.1"/>
    </source>
</evidence>
<dbReference type="PANTHER" id="PTHR14523">
    <property type="entry name" value="UNCHARACTERIZED PROTEIN C17ORF53 HOMOLOG"/>
    <property type="match status" value="1"/>
</dbReference>
<dbReference type="InterPro" id="IPR028045">
    <property type="entry name" value="HROB"/>
</dbReference>
<proteinExistence type="predicted"/>
<feature type="domain" description="Homologous recombination OB-fold protein OB-fold" evidence="1">
    <location>
        <begin position="298"/>
        <end position="380"/>
    </location>
</feature>
<evidence type="ECO:0000313" key="4">
    <source>
        <dbReference type="RefSeq" id="XP_025415448.1"/>
    </source>
</evidence>